<evidence type="ECO:0000256" key="11">
    <source>
        <dbReference type="PROSITE-ProRule" id="PRU01203"/>
    </source>
</evidence>
<feature type="binding site" evidence="9">
    <location>
        <position position="433"/>
    </location>
    <ligand>
        <name>ATP</name>
        <dbReference type="ChEBI" id="CHEBI:30616"/>
    </ligand>
</feature>
<evidence type="ECO:0000256" key="8">
    <source>
        <dbReference type="ARBA" id="ARBA00023163"/>
    </source>
</evidence>
<dbReference type="SMART" id="SM00357">
    <property type="entry name" value="CSP"/>
    <property type="match status" value="1"/>
</dbReference>
<dbReference type="KEGG" id="ccl:Clocl_4117"/>
<feature type="compositionally biased region" description="Basic and acidic residues" evidence="12">
    <location>
        <begin position="216"/>
        <end position="246"/>
    </location>
</feature>
<dbReference type="PROSITE" id="PS51856">
    <property type="entry name" value="RHO_RNA_BD"/>
    <property type="match status" value="1"/>
</dbReference>
<dbReference type="InterPro" id="IPR000194">
    <property type="entry name" value="ATPase_F1/V1/A1_a/bsu_nucl-bd"/>
</dbReference>
<dbReference type="EMBL" id="CP003065">
    <property type="protein sequence ID" value="AEV70551.1"/>
    <property type="molecule type" value="Genomic_DNA"/>
</dbReference>
<keyword evidence="4 9" id="KW-0347">Helicase</keyword>
<dbReference type="GO" id="GO:0004386">
    <property type="term" value="F:helicase activity"/>
    <property type="evidence" value="ECO:0007669"/>
    <property type="project" value="UniProtKB-UniRule"/>
</dbReference>
<dbReference type="GO" id="GO:0005524">
    <property type="term" value="F:ATP binding"/>
    <property type="evidence" value="ECO:0007669"/>
    <property type="project" value="UniProtKB-UniRule"/>
</dbReference>
<evidence type="ECO:0000313" key="15">
    <source>
        <dbReference type="Proteomes" id="UP000005435"/>
    </source>
</evidence>
<dbReference type="SUPFAM" id="SSF52540">
    <property type="entry name" value="P-loop containing nucleoside triphosphate hydrolases"/>
    <property type="match status" value="1"/>
</dbReference>
<dbReference type="PANTHER" id="PTHR46425:SF1">
    <property type="entry name" value="TRANSCRIPTION TERMINATION FACTOR RHO"/>
    <property type="match status" value="1"/>
</dbReference>
<dbReference type="InterPro" id="IPR036269">
    <property type="entry name" value="Rho_N_sf"/>
</dbReference>
<dbReference type="GO" id="GO:0003723">
    <property type="term" value="F:RNA binding"/>
    <property type="evidence" value="ECO:0007669"/>
    <property type="project" value="UniProtKB-UniRule"/>
</dbReference>
<dbReference type="GO" id="GO:0016787">
    <property type="term" value="F:hydrolase activity"/>
    <property type="evidence" value="ECO:0007669"/>
    <property type="project" value="UniProtKB-KW"/>
</dbReference>
<dbReference type="SUPFAM" id="SSF50249">
    <property type="entry name" value="Nucleic acid-binding proteins"/>
    <property type="match status" value="1"/>
</dbReference>
<organism evidence="14 15">
    <name type="scientific">Acetivibrio clariflavus (strain DSM 19732 / NBRC 101661 / EBR45)</name>
    <name type="common">Clostridium clariflavum</name>
    <dbReference type="NCBI Taxonomy" id="720554"/>
    <lineage>
        <taxon>Bacteria</taxon>
        <taxon>Bacillati</taxon>
        <taxon>Bacillota</taxon>
        <taxon>Clostridia</taxon>
        <taxon>Eubacteriales</taxon>
        <taxon>Oscillospiraceae</taxon>
        <taxon>Acetivibrio</taxon>
    </lineage>
</organism>
<feature type="domain" description="Rho RNA-BD" evidence="13">
    <location>
        <begin position="274"/>
        <end position="347"/>
    </location>
</feature>
<dbReference type="Pfam" id="PF07497">
    <property type="entry name" value="Rho_RNA_bind"/>
    <property type="match status" value="1"/>
</dbReference>
<keyword evidence="3 9" id="KW-0378">Hydrolase</keyword>
<dbReference type="InterPro" id="IPR041703">
    <property type="entry name" value="Rho_factor_ATP-bd"/>
</dbReference>
<keyword evidence="7 9" id="KW-0805">Transcription regulation</keyword>
<feature type="compositionally biased region" description="Basic and acidic residues" evidence="12">
    <location>
        <begin position="41"/>
        <end position="50"/>
    </location>
</feature>
<dbReference type="Gene3D" id="2.40.50.140">
    <property type="entry name" value="Nucleic acid-binding proteins"/>
    <property type="match status" value="1"/>
</dbReference>
<accession>G8LTP1</accession>
<keyword evidence="1 9" id="KW-0806">Transcription termination</keyword>
<dbReference type="Pfam" id="PF07498">
    <property type="entry name" value="Rho_N"/>
    <property type="match status" value="1"/>
</dbReference>
<feature type="compositionally biased region" description="Basic residues" evidence="12">
    <location>
        <begin position="116"/>
        <end position="125"/>
    </location>
</feature>
<keyword evidence="6 9" id="KW-0694">RNA-binding</keyword>
<dbReference type="InterPro" id="IPR011113">
    <property type="entry name" value="Rho_RNA-bd"/>
</dbReference>
<dbReference type="Proteomes" id="UP000005435">
    <property type="component" value="Chromosome"/>
</dbReference>
<sequence length="645" mass="72279">MEDINLKDKTLEDLRYIAKMLGIKNLSKYKKSELIEEIYKSSKGMDDGQKSGEGQEAQTSEAVKEPDKKEVKTKEKKSKGKDSKKETAAKEEAAEAKEVPEAKEVSDTNEAPVVLRKSKRGRPKANKTAEVKSEPEAEKDIKEDSGINKDIEDSGEKKETISDKNDKKDRAAEKERVASKEDTIKEESAKKEDNEEKEEVAKQDTTSESDAAVNDNAKEDKREEEQKLDAESKTAKEAITENESNKLNKPANKSLEQKNESTPQINVLEKIESDDPVEGVLEVLPDGYGFLRSDNYLSGPKDVYVSPSQIRRFNLKTGDKIKGKGRIPKEGEKFQALLYVQSVNGDPPEVAAKRVPFEYLTPIYPDQRITLETSPRELSTRLIDLIAPIGKGQRGMIVSPPKAGKTVLLKKIANAITTNYPEMELIVLLIDERPEEVTDMQRSIKGEVIYSTFDEVPEHHIKVAEMVLERAQRLVEQKKDVVILLDSITRLARAYNLTIPPTGRTLSGGLDPGALHKPKRFFGAARNIENGGSLTIMATALIETGSRMDDVIFEEFKGTGNMELHLDRRLSEMRIFPAIDINRSGTRREELLLDQKELESIWAVRKAMSNMGTAQVTEMIINRLMQTKSNAEFVASINVAFNNEK</sequence>
<comment type="function">
    <text evidence="9">Facilitates transcription termination by a mechanism that involves Rho binding to the nascent RNA, activation of Rho's RNA-dependent ATPase activity, and release of the mRNA from the DNA template.</text>
</comment>
<feature type="compositionally biased region" description="Basic and acidic residues" evidence="12">
    <location>
        <begin position="80"/>
        <end position="106"/>
    </location>
</feature>
<dbReference type="InterPro" id="IPR027417">
    <property type="entry name" value="P-loop_NTPase"/>
</dbReference>
<keyword evidence="15" id="KW-1185">Reference proteome</keyword>
<evidence type="ECO:0000256" key="4">
    <source>
        <dbReference type="ARBA" id="ARBA00022806"/>
    </source>
</evidence>
<gene>
    <name evidence="9" type="primary">rho</name>
    <name evidence="14" type="ordered locus">Clocl_4117</name>
</gene>
<dbReference type="InterPro" id="IPR011112">
    <property type="entry name" value="Rho-like_N"/>
</dbReference>
<evidence type="ECO:0000256" key="6">
    <source>
        <dbReference type="ARBA" id="ARBA00022884"/>
    </source>
</evidence>
<dbReference type="STRING" id="720554.Clocl_4117"/>
<evidence type="ECO:0000256" key="9">
    <source>
        <dbReference type="HAMAP-Rule" id="MF_01884"/>
    </source>
</evidence>
<feature type="compositionally biased region" description="Basic and acidic residues" evidence="12">
    <location>
        <begin position="127"/>
        <end position="202"/>
    </location>
</feature>
<evidence type="ECO:0000256" key="3">
    <source>
        <dbReference type="ARBA" id="ARBA00022801"/>
    </source>
</evidence>
<dbReference type="SMART" id="SM00959">
    <property type="entry name" value="Rho_N"/>
    <property type="match status" value="1"/>
</dbReference>
<reference evidence="15" key="1">
    <citation type="submission" date="2011-12" db="EMBL/GenBank/DDBJ databases">
        <title>Complete sequence of Clostridium clariflavum DSM 19732.</title>
        <authorList>
            <consortium name="US DOE Joint Genome Institute"/>
            <person name="Lucas S."/>
            <person name="Han J."/>
            <person name="Lapidus A."/>
            <person name="Cheng J.-F."/>
            <person name="Goodwin L."/>
            <person name="Pitluck S."/>
            <person name="Peters L."/>
            <person name="Teshima H."/>
            <person name="Detter J.C."/>
            <person name="Han C."/>
            <person name="Tapia R."/>
            <person name="Land M."/>
            <person name="Hauser L."/>
            <person name="Kyrpides N."/>
            <person name="Ivanova N."/>
            <person name="Pagani I."/>
            <person name="Kitzmiller T."/>
            <person name="Lynd L."/>
            <person name="Izquierdo J."/>
            <person name="Woyke T."/>
        </authorList>
    </citation>
    <scope>NUCLEOTIDE SEQUENCE [LARGE SCALE GENOMIC DNA]</scope>
    <source>
        <strain evidence="15">DSM 19732 / NBRC 101661 / EBR45</strain>
    </source>
</reference>
<dbReference type="HOGENOM" id="CLU_016377_4_1_9"/>
<feature type="binding site" evidence="9">
    <location>
        <begin position="390"/>
        <end position="395"/>
    </location>
    <ligand>
        <name>ATP</name>
        <dbReference type="ChEBI" id="CHEBI:30616"/>
    </ligand>
</feature>
<dbReference type="Pfam" id="PF00006">
    <property type="entry name" value="ATP-synt_ab"/>
    <property type="match status" value="1"/>
</dbReference>
<keyword evidence="5 9" id="KW-0067">ATP-binding</keyword>
<keyword evidence="2 9" id="KW-0547">Nucleotide-binding</keyword>
<dbReference type="NCBIfam" id="TIGR00767">
    <property type="entry name" value="rho"/>
    <property type="match status" value="1"/>
</dbReference>
<feature type="binding site" evidence="9">
    <location>
        <begin position="402"/>
        <end position="407"/>
    </location>
    <ligand>
        <name>ATP</name>
        <dbReference type="ChEBI" id="CHEBI:30616"/>
    </ligand>
</feature>
<feature type="region of interest" description="Disordered" evidence="12">
    <location>
        <begin position="41"/>
        <end position="264"/>
    </location>
</feature>
<dbReference type="InterPro" id="IPR003593">
    <property type="entry name" value="AAA+_ATPase"/>
</dbReference>
<dbReference type="GO" id="GO:0008186">
    <property type="term" value="F:ATP-dependent activity, acting on RNA"/>
    <property type="evidence" value="ECO:0007669"/>
    <property type="project" value="UniProtKB-UniRule"/>
</dbReference>
<comment type="similarity">
    <text evidence="9 11">Belongs to the Rho family.</text>
</comment>
<dbReference type="CDD" id="cd04459">
    <property type="entry name" value="Rho_CSD"/>
    <property type="match status" value="1"/>
</dbReference>
<dbReference type="InterPro" id="IPR004665">
    <property type="entry name" value="Term_rho"/>
</dbReference>
<dbReference type="SUPFAM" id="SSF68912">
    <property type="entry name" value="Rho N-terminal domain-like"/>
    <property type="match status" value="1"/>
</dbReference>
<evidence type="ECO:0000259" key="13">
    <source>
        <dbReference type="PROSITE" id="PS51856"/>
    </source>
</evidence>
<evidence type="ECO:0000313" key="14">
    <source>
        <dbReference type="EMBL" id="AEV70551.1"/>
    </source>
</evidence>
<evidence type="ECO:0000256" key="5">
    <source>
        <dbReference type="ARBA" id="ARBA00022840"/>
    </source>
</evidence>
<name>G8LTP1_ACECE</name>
<dbReference type="AlphaFoldDB" id="G8LTP1"/>
<dbReference type="CDD" id="cd01128">
    <property type="entry name" value="rho_factor_C"/>
    <property type="match status" value="1"/>
</dbReference>
<dbReference type="InterPro" id="IPR011129">
    <property type="entry name" value="CSD"/>
</dbReference>
<comment type="caution">
    <text evidence="9">Lacks conserved residue(s) required for the propagation of feature annotation.</text>
</comment>
<dbReference type="Gene3D" id="3.40.50.300">
    <property type="entry name" value="P-loop containing nucleotide triphosphate hydrolases"/>
    <property type="match status" value="1"/>
</dbReference>
<dbReference type="NCBIfam" id="NF006886">
    <property type="entry name" value="PRK09376.1"/>
    <property type="match status" value="1"/>
</dbReference>
<evidence type="ECO:0000256" key="1">
    <source>
        <dbReference type="ARBA" id="ARBA00022472"/>
    </source>
</evidence>
<evidence type="ECO:0000256" key="10">
    <source>
        <dbReference type="NCBIfam" id="TIGR00767"/>
    </source>
</evidence>
<evidence type="ECO:0000256" key="7">
    <source>
        <dbReference type="ARBA" id="ARBA00023015"/>
    </source>
</evidence>
<keyword evidence="8 9" id="KW-0804">Transcription</keyword>
<proteinExistence type="inferred from homology"/>
<dbReference type="GO" id="GO:0006353">
    <property type="term" value="P:DNA-templated transcription termination"/>
    <property type="evidence" value="ECO:0007669"/>
    <property type="project" value="UniProtKB-UniRule"/>
</dbReference>
<dbReference type="Gene3D" id="1.10.720.10">
    <property type="match status" value="1"/>
</dbReference>
<evidence type="ECO:0000256" key="12">
    <source>
        <dbReference type="SAM" id="MobiDB-lite"/>
    </source>
</evidence>
<dbReference type="OrthoDB" id="9805197at2"/>
<comment type="subunit">
    <text evidence="9">Homohexamer. The homohexamer assembles into an open ring structure.</text>
</comment>
<feature type="compositionally biased region" description="Basic and acidic residues" evidence="12">
    <location>
        <begin position="62"/>
        <end position="73"/>
    </location>
</feature>
<dbReference type="RefSeq" id="WP_014257047.1">
    <property type="nucleotide sequence ID" value="NC_016627.1"/>
</dbReference>
<dbReference type="InterPro" id="IPR012340">
    <property type="entry name" value="NA-bd_OB-fold"/>
</dbReference>
<protein>
    <recommendedName>
        <fullName evidence="9 10">Transcription termination factor Rho</fullName>
        <ecNumber evidence="9 10">3.6.4.-</ecNumber>
    </recommendedName>
    <alternativeName>
        <fullName evidence="9">ATP-dependent helicase Rho</fullName>
    </alternativeName>
</protein>
<dbReference type="SMART" id="SM00382">
    <property type="entry name" value="AAA"/>
    <property type="match status" value="1"/>
</dbReference>
<dbReference type="HAMAP" id="MF_01884">
    <property type="entry name" value="Rho"/>
    <property type="match status" value="1"/>
</dbReference>
<dbReference type="eggNOG" id="COG1158">
    <property type="taxonomic scope" value="Bacteria"/>
</dbReference>
<reference evidence="14 15" key="2">
    <citation type="journal article" date="2012" name="Stand. Genomic Sci.">
        <title>Complete Genome Sequence of Clostridium clariflavum DSM 19732.</title>
        <authorList>
            <person name="Izquierdo J.A."/>
            <person name="Goodwin L."/>
            <person name="Davenport K.W."/>
            <person name="Teshima H."/>
            <person name="Bruce D."/>
            <person name="Detter C."/>
            <person name="Tapia R."/>
            <person name="Han S."/>
            <person name="Land M."/>
            <person name="Hauser L."/>
            <person name="Jeffries C.D."/>
            <person name="Han J."/>
            <person name="Pitluck S."/>
            <person name="Nolan M."/>
            <person name="Chen A."/>
            <person name="Huntemann M."/>
            <person name="Mavromatis K."/>
            <person name="Mikhailova N."/>
            <person name="Liolios K."/>
            <person name="Woyke T."/>
            <person name="Lynd L.R."/>
        </authorList>
    </citation>
    <scope>NUCLEOTIDE SEQUENCE [LARGE SCALE GENOMIC DNA]</scope>
    <source>
        <strain evidence="15">DSM 19732 / NBRC 101661 / EBR45</strain>
    </source>
</reference>
<evidence type="ECO:0000256" key="2">
    <source>
        <dbReference type="ARBA" id="ARBA00022741"/>
    </source>
</evidence>
<dbReference type="PANTHER" id="PTHR46425">
    <property type="entry name" value="TRANSCRIPTION TERMINATION FACTOR RHO"/>
    <property type="match status" value="1"/>
</dbReference>
<dbReference type="EC" id="3.6.4.-" evidence="9 10"/>